<evidence type="ECO:0000256" key="3">
    <source>
        <dbReference type="ARBA" id="ARBA00023004"/>
    </source>
</evidence>
<keyword evidence="2 4" id="KW-0479">Metal-binding</keyword>
<evidence type="ECO:0000256" key="2">
    <source>
        <dbReference type="ARBA" id="ARBA00022723"/>
    </source>
</evidence>
<dbReference type="PANTHER" id="PTHR40394">
    <property type="entry name" value="LIPOPROTEIN-RELATED"/>
    <property type="match status" value="1"/>
</dbReference>
<dbReference type="PROSITE" id="PS51007">
    <property type="entry name" value="CYTC"/>
    <property type="match status" value="1"/>
</dbReference>
<dbReference type="RefSeq" id="WP_209988340.1">
    <property type="nucleotide sequence ID" value="NZ_JAGINO010000024.1"/>
</dbReference>
<dbReference type="InterPro" id="IPR036909">
    <property type="entry name" value="Cyt_c-like_dom_sf"/>
</dbReference>
<dbReference type="PANTHER" id="PTHR40394:SF2">
    <property type="entry name" value="QUINOL:CYTOCHROME C OXIDOREDUCTASE MEMBRANE PROTEIN"/>
    <property type="match status" value="1"/>
</dbReference>
<evidence type="ECO:0000256" key="4">
    <source>
        <dbReference type="PROSITE-ProRule" id="PRU00433"/>
    </source>
</evidence>
<gene>
    <name evidence="7" type="ORF">QO018_004907</name>
</gene>
<evidence type="ECO:0000259" key="6">
    <source>
        <dbReference type="PROSITE" id="PS51007"/>
    </source>
</evidence>
<evidence type="ECO:0000313" key="7">
    <source>
        <dbReference type="EMBL" id="MDQ0536016.1"/>
    </source>
</evidence>
<dbReference type="Pfam" id="PF13442">
    <property type="entry name" value="Cytochrome_CBB3"/>
    <property type="match status" value="1"/>
</dbReference>
<dbReference type="EMBL" id="JAUSVU010000022">
    <property type="protein sequence ID" value="MDQ0536016.1"/>
    <property type="molecule type" value="Genomic_DNA"/>
</dbReference>
<organism evidence="7 8">
    <name type="scientific">Azospirillum picis</name>
    <dbReference type="NCBI Taxonomy" id="488438"/>
    <lineage>
        <taxon>Bacteria</taxon>
        <taxon>Pseudomonadati</taxon>
        <taxon>Pseudomonadota</taxon>
        <taxon>Alphaproteobacteria</taxon>
        <taxon>Rhodospirillales</taxon>
        <taxon>Azospirillaceae</taxon>
        <taxon>Azospirillum</taxon>
    </lineage>
</organism>
<protein>
    <submittedName>
        <fullName evidence="7">Mono/diheme cytochrome c family protein</fullName>
    </submittedName>
</protein>
<evidence type="ECO:0000256" key="1">
    <source>
        <dbReference type="ARBA" id="ARBA00022617"/>
    </source>
</evidence>
<keyword evidence="8" id="KW-1185">Reference proteome</keyword>
<proteinExistence type="predicted"/>
<reference evidence="7 8" key="1">
    <citation type="submission" date="2023-07" db="EMBL/GenBank/DDBJ databases">
        <title>Genomic Encyclopedia of Type Strains, Phase IV (KMG-IV): sequencing the most valuable type-strain genomes for metagenomic binning, comparative biology and taxonomic classification.</title>
        <authorList>
            <person name="Goeker M."/>
        </authorList>
    </citation>
    <scope>NUCLEOTIDE SEQUENCE [LARGE SCALE GENOMIC DNA]</scope>
    <source>
        <strain evidence="7 8">DSM 19922</strain>
    </source>
</reference>
<keyword evidence="1 4" id="KW-0349">Heme</keyword>
<feature type="domain" description="Cytochrome c" evidence="6">
    <location>
        <begin position="81"/>
        <end position="166"/>
    </location>
</feature>
<comment type="caution">
    <text evidence="7">The sequence shown here is derived from an EMBL/GenBank/DDBJ whole genome shotgun (WGS) entry which is preliminary data.</text>
</comment>
<name>A0ABU0MRH3_9PROT</name>
<dbReference type="InterPro" id="IPR009056">
    <property type="entry name" value="Cyt_c-like_dom"/>
</dbReference>
<feature type="region of interest" description="Disordered" evidence="5">
    <location>
        <begin position="35"/>
        <end position="61"/>
    </location>
</feature>
<keyword evidence="3 4" id="KW-0408">Iron</keyword>
<sequence length="189" mass="20245">MTARAAPALLTAILLPAVLLLAAALLGACDNMAKQPRDKTWTPAGRTADGDPDRKSWPPVPPADAIAREDVAQPPPALTPALLERGRERYEIYCTPCHGYAGDGDGMIVRRGFPHPPSFHGDALRTAPTRHFYDVVTNGWGAMYSYADRVGPDDRWAIAAYIRALQASQNTAAADLPPGLPPAAREALK</sequence>
<dbReference type="SUPFAM" id="SSF46626">
    <property type="entry name" value="Cytochrome c"/>
    <property type="match status" value="1"/>
</dbReference>
<dbReference type="Gene3D" id="1.10.760.10">
    <property type="entry name" value="Cytochrome c-like domain"/>
    <property type="match status" value="1"/>
</dbReference>
<evidence type="ECO:0000256" key="5">
    <source>
        <dbReference type="SAM" id="MobiDB-lite"/>
    </source>
</evidence>
<dbReference type="Proteomes" id="UP001244552">
    <property type="component" value="Unassembled WGS sequence"/>
</dbReference>
<dbReference type="PROSITE" id="PS51257">
    <property type="entry name" value="PROKAR_LIPOPROTEIN"/>
    <property type="match status" value="1"/>
</dbReference>
<evidence type="ECO:0000313" key="8">
    <source>
        <dbReference type="Proteomes" id="UP001244552"/>
    </source>
</evidence>
<accession>A0ABU0MRH3</accession>